<dbReference type="OrthoDB" id="9801773at2"/>
<dbReference type="PANTHER" id="PTHR11092:SF0">
    <property type="entry name" value="EPIMERASE FAMILY PROTEIN SDR39U1"/>
    <property type="match status" value="1"/>
</dbReference>
<sequence length="298" mass="33580">MNILMTGGTGFVGRNLIKSLIAKDHHIYILTRTPDKYTNNEKTTFISYHYPVEELPVIHAVINLAGESLFGYWSKSKKKAILDSRIETTEKILDIMKKLDKKPDVFISCSAVGLYGISEDLIFTEATANPGGDFLARVTLEWEKTAKQAETMGIRTILTRFGVILGKEGSLPLMSLPVKMFAGGKIGNGEQWISWIHIEDVVNLIQFCLFNKQMEGPVNVTSPNPKRNKDFTKTLAKVLKRPYWITAPSPLIRLAIGEMSQLIRKGQYVLPKKAEDNNFQFAYPNLEEALREIVSKKT</sequence>
<dbReference type="CDD" id="cd05242">
    <property type="entry name" value="SDR_a8"/>
    <property type="match status" value="1"/>
</dbReference>
<dbReference type="InterPro" id="IPR001509">
    <property type="entry name" value="Epimerase_deHydtase"/>
</dbReference>
<evidence type="ECO:0000259" key="3">
    <source>
        <dbReference type="Pfam" id="PF08338"/>
    </source>
</evidence>
<dbReference type="InterPro" id="IPR036291">
    <property type="entry name" value="NAD(P)-bd_dom_sf"/>
</dbReference>
<dbReference type="Pfam" id="PF08338">
    <property type="entry name" value="DUF1731"/>
    <property type="match status" value="1"/>
</dbReference>
<dbReference type="RefSeq" id="WP_095657059.1">
    <property type="nucleotide sequence ID" value="NZ_NPOA01000015.1"/>
</dbReference>
<organism evidence="4 5">
    <name type="scientific">Virgibacillus profundi</name>
    <dbReference type="NCBI Taxonomy" id="2024555"/>
    <lineage>
        <taxon>Bacteria</taxon>
        <taxon>Bacillati</taxon>
        <taxon>Bacillota</taxon>
        <taxon>Bacilli</taxon>
        <taxon>Bacillales</taxon>
        <taxon>Bacillaceae</taxon>
        <taxon>Virgibacillus</taxon>
    </lineage>
</organism>
<dbReference type="InterPro" id="IPR013549">
    <property type="entry name" value="DUF1731"/>
</dbReference>
<dbReference type="SUPFAM" id="SSF51735">
    <property type="entry name" value="NAD(P)-binding Rossmann-fold domains"/>
    <property type="match status" value="1"/>
</dbReference>
<accession>A0A2A2I803</accession>
<dbReference type="PANTHER" id="PTHR11092">
    <property type="entry name" value="SUGAR NUCLEOTIDE EPIMERASE RELATED"/>
    <property type="match status" value="1"/>
</dbReference>
<dbReference type="NCBIfam" id="TIGR01777">
    <property type="entry name" value="yfcH"/>
    <property type="match status" value="1"/>
</dbReference>
<dbReference type="EMBL" id="NPOA01000015">
    <property type="protein sequence ID" value="PAV28131.1"/>
    <property type="molecule type" value="Genomic_DNA"/>
</dbReference>
<name>A0A2A2I803_9BACI</name>
<dbReference type="Pfam" id="PF01370">
    <property type="entry name" value="Epimerase"/>
    <property type="match status" value="1"/>
</dbReference>
<proteinExistence type="inferred from homology"/>
<dbReference type="InterPro" id="IPR010099">
    <property type="entry name" value="SDR39U1"/>
</dbReference>
<dbReference type="AlphaFoldDB" id="A0A2A2I803"/>
<keyword evidence="5" id="KW-1185">Reference proteome</keyword>
<reference evidence="4 5" key="1">
    <citation type="submission" date="2017-08" db="EMBL/GenBank/DDBJ databases">
        <title>Virgibacillus indicus sp. nov. and Virgibacillus profoundi sp. nov, two moderately halophilic bacteria isolated from marine sediment by using the Microfluidic Streak Plate.</title>
        <authorList>
            <person name="Xu B."/>
            <person name="Hu B."/>
            <person name="Wang J."/>
            <person name="Zhu Y."/>
            <person name="Huang L."/>
            <person name="Du W."/>
            <person name="Huang Y."/>
        </authorList>
    </citation>
    <scope>NUCLEOTIDE SEQUENCE [LARGE SCALE GENOMIC DNA]</scope>
    <source>
        <strain evidence="4 5">IO3-P3-H5</strain>
    </source>
</reference>
<dbReference type="Gene3D" id="3.40.50.720">
    <property type="entry name" value="NAD(P)-binding Rossmann-like Domain"/>
    <property type="match status" value="1"/>
</dbReference>
<comment type="similarity">
    <text evidence="1">Belongs to the NAD(P)-dependent epimerase/dehydratase family. SDR39U1 subfamily.</text>
</comment>
<evidence type="ECO:0000259" key="2">
    <source>
        <dbReference type="Pfam" id="PF01370"/>
    </source>
</evidence>
<feature type="domain" description="DUF1731" evidence="3">
    <location>
        <begin position="247"/>
        <end position="293"/>
    </location>
</feature>
<protein>
    <submittedName>
        <fullName evidence="4">TIGR01777 family protein</fullName>
    </submittedName>
</protein>
<feature type="domain" description="NAD-dependent epimerase/dehydratase" evidence="2">
    <location>
        <begin position="3"/>
        <end position="211"/>
    </location>
</feature>
<evidence type="ECO:0000313" key="4">
    <source>
        <dbReference type="EMBL" id="PAV28131.1"/>
    </source>
</evidence>
<evidence type="ECO:0000256" key="1">
    <source>
        <dbReference type="ARBA" id="ARBA00009353"/>
    </source>
</evidence>
<dbReference type="Proteomes" id="UP000218887">
    <property type="component" value="Unassembled WGS sequence"/>
</dbReference>
<evidence type="ECO:0000313" key="5">
    <source>
        <dbReference type="Proteomes" id="UP000218887"/>
    </source>
</evidence>
<comment type="caution">
    <text evidence="4">The sequence shown here is derived from an EMBL/GenBank/DDBJ whole genome shotgun (WGS) entry which is preliminary data.</text>
</comment>
<gene>
    <name evidence="4" type="ORF">CIL05_18675</name>
</gene>